<dbReference type="AlphaFoldDB" id="A0A8S9Y7G9"/>
<keyword evidence="2" id="KW-1185">Reference proteome</keyword>
<evidence type="ECO:0000313" key="2">
    <source>
        <dbReference type="Proteomes" id="UP000466442"/>
    </source>
</evidence>
<organism evidence="1 2">
    <name type="scientific">Apolygus lucorum</name>
    <name type="common">Small green plant bug</name>
    <name type="synonym">Lygocoris lucorum</name>
    <dbReference type="NCBI Taxonomy" id="248454"/>
    <lineage>
        <taxon>Eukaryota</taxon>
        <taxon>Metazoa</taxon>
        <taxon>Ecdysozoa</taxon>
        <taxon>Arthropoda</taxon>
        <taxon>Hexapoda</taxon>
        <taxon>Insecta</taxon>
        <taxon>Pterygota</taxon>
        <taxon>Neoptera</taxon>
        <taxon>Paraneoptera</taxon>
        <taxon>Hemiptera</taxon>
        <taxon>Heteroptera</taxon>
        <taxon>Panheteroptera</taxon>
        <taxon>Cimicomorpha</taxon>
        <taxon>Miridae</taxon>
        <taxon>Mirini</taxon>
        <taxon>Apolygus</taxon>
    </lineage>
</organism>
<dbReference type="OrthoDB" id="6627155at2759"/>
<comment type="caution">
    <text evidence="1">The sequence shown here is derived from an EMBL/GenBank/DDBJ whole genome shotgun (WGS) entry which is preliminary data.</text>
</comment>
<dbReference type="Proteomes" id="UP000466442">
    <property type="component" value="Linkage Group LG1"/>
</dbReference>
<name>A0A8S9Y7G9_APOLU</name>
<dbReference type="EMBL" id="WIXP02000001">
    <property type="protein sequence ID" value="KAF6217227.1"/>
    <property type="molecule type" value="Genomic_DNA"/>
</dbReference>
<sequence>MKKNPENWKVAREKLQRYASAGPPPRTVCCDHKKMNKAFACKEVRSRDIDRFHHKFYSNEGKITQDNFILKYVEGKPTARKRPVNSNRERIESSAGFVVVEKLTSELAFLLPPIG</sequence>
<accession>A0A8S9Y7G9</accession>
<reference evidence="1" key="1">
    <citation type="journal article" date="2021" name="Mol. Ecol. Resour.">
        <title>Apolygus lucorum genome provides insights into omnivorousness and mesophyll feeding.</title>
        <authorList>
            <person name="Liu Y."/>
            <person name="Liu H."/>
            <person name="Wang H."/>
            <person name="Huang T."/>
            <person name="Liu B."/>
            <person name="Yang B."/>
            <person name="Yin L."/>
            <person name="Li B."/>
            <person name="Zhang Y."/>
            <person name="Zhang S."/>
            <person name="Jiang F."/>
            <person name="Zhang X."/>
            <person name="Ren Y."/>
            <person name="Wang B."/>
            <person name="Wang S."/>
            <person name="Lu Y."/>
            <person name="Wu K."/>
            <person name="Fan W."/>
            <person name="Wang G."/>
        </authorList>
    </citation>
    <scope>NUCLEOTIDE SEQUENCE</scope>
    <source>
        <strain evidence="1">12Hb</strain>
    </source>
</reference>
<gene>
    <name evidence="1" type="ORF">GE061_001581</name>
</gene>
<protein>
    <submittedName>
        <fullName evidence="1">Uncharacterized protein</fullName>
    </submittedName>
</protein>
<proteinExistence type="predicted"/>
<evidence type="ECO:0000313" key="1">
    <source>
        <dbReference type="EMBL" id="KAF6217227.1"/>
    </source>
</evidence>